<dbReference type="Gene3D" id="3.30.1120.10">
    <property type="match status" value="1"/>
</dbReference>
<dbReference type="SUPFAM" id="SSF53649">
    <property type="entry name" value="Alkaline phosphatase-like"/>
    <property type="match status" value="1"/>
</dbReference>
<accession>A0A382V2Q1</accession>
<feature type="non-terminal residue" evidence="5">
    <location>
        <position position="1"/>
    </location>
</feature>
<evidence type="ECO:0000313" key="5">
    <source>
        <dbReference type="EMBL" id="SVD40707.1"/>
    </source>
</evidence>
<feature type="domain" description="Sulfatase N-terminal" evidence="4">
    <location>
        <begin position="2"/>
        <end position="159"/>
    </location>
</feature>
<evidence type="ECO:0000259" key="4">
    <source>
        <dbReference type="Pfam" id="PF00884"/>
    </source>
</evidence>
<dbReference type="InterPro" id="IPR017850">
    <property type="entry name" value="Alkaline_phosphatase_core_sf"/>
</dbReference>
<evidence type="ECO:0000256" key="2">
    <source>
        <dbReference type="ARBA" id="ARBA00022801"/>
    </source>
</evidence>
<dbReference type="Pfam" id="PF00884">
    <property type="entry name" value="Sulfatase"/>
    <property type="match status" value="1"/>
</dbReference>
<reference evidence="5" key="1">
    <citation type="submission" date="2018-05" db="EMBL/GenBank/DDBJ databases">
        <authorList>
            <person name="Lanie J.A."/>
            <person name="Ng W.-L."/>
            <person name="Kazmierczak K.M."/>
            <person name="Andrzejewski T.M."/>
            <person name="Davidsen T.M."/>
            <person name="Wayne K.J."/>
            <person name="Tettelin H."/>
            <person name="Glass J.I."/>
            <person name="Rusch D."/>
            <person name="Podicherti R."/>
            <person name="Tsui H.-C.T."/>
            <person name="Winkler M.E."/>
        </authorList>
    </citation>
    <scope>NUCLEOTIDE SEQUENCE</scope>
</reference>
<dbReference type="GO" id="GO:0004065">
    <property type="term" value="F:arylsulfatase activity"/>
    <property type="evidence" value="ECO:0007669"/>
    <property type="project" value="TreeGrafter"/>
</dbReference>
<dbReference type="Gene3D" id="3.40.720.10">
    <property type="entry name" value="Alkaline Phosphatase, subunit A"/>
    <property type="match status" value="1"/>
</dbReference>
<comment type="similarity">
    <text evidence="1">Belongs to the sulfatase family.</text>
</comment>
<dbReference type="InterPro" id="IPR000917">
    <property type="entry name" value="Sulfatase_N"/>
</dbReference>
<keyword evidence="2" id="KW-0378">Hydrolase</keyword>
<feature type="coiled-coil region" evidence="3">
    <location>
        <begin position="220"/>
        <end position="247"/>
    </location>
</feature>
<dbReference type="AlphaFoldDB" id="A0A382V2Q1"/>
<gene>
    <name evidence="5" type="ORF">METZ01_LOCUS393561</name>
</gene>
<dbReference type="PANTHER" id="PTHR42693">
    <property type="entry name" value="ARYLSULFATASE FAMILY MEMBER"/>
    <property type="match status" value="1"/>
</dbReference>
<proteinExistence type="inferred from homology"/>
<dbReference type="InterPro" id="IPR050738">
    <property type="entry name" value="Sulfatase"/>
</dbReference>
<evidence type="ECO:0000256" key="3">
    <source>
        <dbReference type="SAM" id="Coils"/>
    </source>
</evidence>
<evidence type="ECO:0000256" key="1">
    <source>
        <dbReference type="ARBA" id="ARBA00008779"/>
    </source>
</evidence>
<dbReference type="EMBL" id="UINC01148680">
    <property type="protein sequence ID" value="SVD40707.1"/>
    <property type="molecule type" value="Genomic_DNA"/>
</dbReference>
<name>A0A382V2Q1_9ZZZZ</name>
<sequence length="256" mass="28724">EGYSTDLVTSHGLSFIQRYKDKPFCLYLAHECPHYPYQGPNDPADRTVGKPEPILGRRKDRTAAYKEMMESMDTSIDRIVRKINSLGLEKETFIFFCSDNGPTGPGSNGPLKGKKGSLWEGGHRVPGIAYWPSKIRPGTVTNETALTMDLLPTLASLAGLSPPTTLKLDGVDLLPLMVGEKPLSERSLFWRFKNDCAIRKGPWKLINGESQSLFHLDDDISETTNIIRKEQERGKSLEQELMNWSRKISVGIERQS</sequence>
<protein>
    <recommendedName>
        <fullName evidence="4">Sulfatase N-terminal domain-containing protein</fullName>
    </recommendedName>
</protein>
<dbReference type="PANTHER" id="PTHR42693:SF53">
    <property type="entry name" value="ENDO-4-O-SULFATASE"/>
    <property type="match status" value="1"/>
</dbReference>
<keyword evidence="3" id="KW-0175">Coiled coil</keyword>
<organism evidence="5">
    <name type="scientific">marine metagenome</name>
    <dbReference type="NCBI Taxonomy" id="408172"/>
    <lineage>
        <taxon>unclassified sequences</taxon>
        <taxon>metagenomes</taxon>
        <taxon>ecological metagenomes</taxon>
    </lineage>
</organism>